<evidence type="ECO:0000256" key="1">
    <source>
        <dbReference type="SAM" id="MobiDB-lite"/>
    </source>
</evidence>
<reference evidence="2 3" key="1">
    <citation type="submission" date="2018-03" db="EMBL/GenBank/DDBJ databases">
        <authorList>
            <person name="Nguyen K."/>
            <person name="Fouts D."/>
            <person name="Sutton G."/>
        </authorList>
    </citation>
    <scope>NUCLEOTIDE SEQUENCE [LARGE SCALE GENOMIC DNA]</scope>
    <source>
        <strain evidence="2 3">AU14328</strain>
    </source>
</reference>
<accession>A0AB37APW3</accession>
<name>A0AB37APW3_9BURK</name>
<sequence length="71" mass="7779">MALRCALTRLRFAADTKEPLDVDRMRTMFDDLAARTLKEGPSRSRAAGVNREVRQAAPDAVSSGDRAEAES</sequence>
<dbReference type="Proteomes" id="UP000237811">
    <property type="component" value="Unassembled WGS sequence"/>
</dbReference>
<proteinExistence type="predicted"/>
<protein>
    <submittedName>
        <fullName evidence="2">Uncharacterized protein</fullName>
    </submittedName>
</protein>
<dbReference type="RefSeq" id="WP_105778082.1">
    <property type="nucleotide sequence ID" value="NZ_JAHPOL010000008.1"/>
</dbReference>
<dbReference type="AlphaFoldDB" id="A0AB37APW3"/>
<evidence type="ECO:0000313" key="2">
    <source>
        <dbReference type="EMBL" id="PRE42295.1"/>
    </source>
</evidence>
<gene>
    <name evidence="2" type="ORF">C6P99_24805</name>
</gene>
<comment type="caution">
    <text evidence="2">The sequence shown here is derived from an EMBL/GenBank/DDBJ whole genome shotgun (WGS) entry which is preliminary data.</text>
</comment>
<feature type="region of interest" description="Disordered" evidence="1">
    <location>
        <begin position="39"/>
        <end position="71"/>
    </location>
</feature>
<organism evidence="2 3">
    <name type="scientific">Burkholderia multivorans</name>
    <dbReference type="NCBI Taxonomy" id="87883"/>
    <lineage>
        <taxon>Bacteria</taxon>
        <taxon>Pseudomonadati</taxon>
        <taxon>Pseudomonadota</taxon>
        <taxon>Betaproteobacteria</taxon>
        <taxon>Burkholderiales</taxon>
        <taxon>Burkholderiaceae</taxon>
        <taxon>Burkholderia</taxon>
        <taxon>Burkholderia cepacia complex</taxon>
    </lineage>
</organism>
<evidence type="ECO:0000313" key="3">
    <source>
        <dbReference type="Proteomes" id="UP000237811"/>
    </source>
</evidence>
<dbReference type="EMBL" id="PVFR01000076">
    <property type="protein sequence ID" value="PRE42295.1"/>
    <property type="molecule type" value="Genomic_DNA"/>
</dbReference>